<name>A0A9N9AS81_9GLOM</name>
<comment type="caution">
    <text evidence="1">The sequence shown here is derived from an EMBL/GenBank/DDBJ whole genome shotgun (WGS) entry which is preliminary data.</text>
</comment>
<dbReference type="Proteomes" id="UP000789706">
    <property type="component" value="Unassembled WGS sequence"/>
</dbReference>
<evidence type="ECO:0000313" key="1">
    <source>
        <dbReference type="EMBL" id="CAG8540442.1"/>
    </source>
</evidence>
<evidence type="ECO:0000313" key="2">
    <source>
        <dbReference type="Proteomes" id="UP000789706"/>
    </source>
</evidence>
<dbReference type="OrthoDB" id="2439775at2759"/>
<dbReference type="EMBL" id="CAJVPK010000692">
    <property type="protein sequence ID" value="CAG8540442.1"/>
    <property type="molecule type" value="Genomic_DNA"/>
</dbReference>
<reference evidence="1" key="1">
    <citation type="submission" date="2021-06" db="EMBL/GenBank/DDBJ databases">
        <authorList>
            <person name="Kallberg Y."/>
            <person name="Tangrot J."/>
            <person name="Rosling A."/>
        </authorList>
    </citation>
    <scope>NUCLEOTIDE SEQUENCE</scope>
    <source>
        <strain evidence="1">AZ414A</strain>
    </source>
</reference>
<sequence>EDNNRTERSKTDLHHAILCIQERGNSTVILKYLIDYYTDNAKEYNNYGWMLTVTKAIPLLYDNDLSEFVQYLFKKSCFGITEAYTPPLHIECYDKKRGDHAAVIHSLVVKPCLALKLNYTLWFFVKNPFTSVKRLYYWFQTLRDRKVYMVPLPDFTAYPNSKDLNSNSREDHNGNNKYFWMLVSLFRILLWPRKKVINNPKEMSPFHRVIYEEKGDEIYRTPTIMAVLDFKWAAAPNYIAAILYDDQLLILQKSAYNTFLAFTTLVLWLELDDSRLSYPTYKINDTSNSDLYSNLTIYQDIDKSSWLDNYYSNPYLSIVAVFFWTNGRWDQLDQWDSYVVYLMSILGMLNLIKQVKKVVHTVAYKHRAELVADYEALEKPFGSKRGNPQYIYYIPNPDMINTWLTETEKDEEQKARLMDSIESSTTKNDDTINNKIDKISFIDEEIFPLRAISNKKLQKNSKSDDKLLKNVIYNESNNGPLYKDPDHSANFDDQLSLQERFNKLENEFKTRFDNQEIKFNNIEQNLKTILETLNNLNNPNRVNV</sequence>
<gene>
    <name evidence="1" type="ORF">DEBURN_LOCUS6583</name>
</gene>
<accession>A0A9N9AS81</accession>
<proteinExistence type="predicted"/>
<organism evidence="1 2">
    <name type="scientific">Diversispora eburnea</name>
    <dbReference type="NCBI Taxonomy" id="1213867"/>
    <lineage>
        <taxon>Eukaryota</taxon>
        <taxon>Fungi</taxon>
        <taxon>Fungi incertae sedis</taxon>
        <taxon>Mucoromycota</taxon>
        <taxon>Glomeromycotina</taxon>
        <taxon>Glomeromycetes</taxon>
        <taxon>Diversisporales</taxon>
        <taxon>Diversisporaceae</taxon>
        <taxon>Diversispora</taxon>
    </lineage>
</organism>
<dbReference type="AlphaFoldDB" id="A0A9N9AS81"/>
<keyword evidence="2" id="KW-1185">Reference proteome</keyword>
<protein>
    <submittedName>
        <fullName evidence="1">7193_t:CDS:1</fullName>
    </submittedName>
</protein>
<feature type="non-terminal residue" evidence="1">
    <location>
        <position position="1"/>
    </location>
</feature>